<evidence type="ECO:0000313" key="4">
    <source>
        <dbReference type="EMBL" id="CAK7227375.1"/>
    </source>
</evidence>
<comment type="caution">
    <text evidence="4">The sequence shown here is derived from an EMBL/GenBank/DDBJ whole genome shotgun (WGS) entry which is preliminary data.</text>
</comment>
<dbReference type="PROSITE" id="PS50088">
    <property type="entry name" value="ANK_REPEAT"/>
    <property type="match status" value="1"/>
</dbReference>
<keyword evidence="2 3" id="KW-0040">ANK repeat</keyword>
<evidence type="ECO:0000313" key="5">
    <source>
        <dbReference type="Proteomes" id="UP001642482"/>
    </source>
</evidence>
<dbReference type="PANTHER" id="PTHR24198:SF165">
    <property type="entry name" value="ANKYRIN REPEAT-CONTAINING PROTEIN-RELATED"/>
    <property type="match status" value="1"/>
</dbReference>
<dbReference type="SUPFAM" id="SSF48403">
    <property type="entry name" value="Ankyrin repeat"/>
    <property type="match status" value="1"/>
</dbReference>
<dbReference type="PROSITE" id="PS50297">
    <property type="entry name" value="ANK_REP_REGION"/>
    <property type="match status" value="1"/>
</dbReference>
<name>A0ABP0C8A0_9PEZI</name>
<protein>
    <recommendedName>
        <fullName evidence="6">Ankyrin repeat protein</fullName>
    </recommendedName>
</protein>
<evidence type="ECO:0000256" key="1">
    <source>
        <dbReference type="ARBA" id="ARBA00022737"/>
    </source>
</evidence>
<accession>A0ABP0C8A0</accession>
<gene>
    <name evidence="4" type="ORF">SEUCBS140593_006554</name>
</gene>
<sequence>MGDALPDDILSKFTSAIASNNVDAVHGLLNEHFSDRSKAFPGKYHVHELYPTPGRDSQERRDMAYWLIDHGAALNERPTNTDMTGMSYAVLRAPVDFVRELLYHHGGDAKRGQLLHNTLLRRPRDDIVEMLGLLLDRGAPLNLTLYASDERSAHIYRIMDLGTPLHEAAQMGNAEAVKYLLAQGADTSILSTRNQMTAQEWAVKAGHDEIAAILQSSDQFKI</sequence>
<evidence type="ECO:0008006" key="6">
    <source>
        <dbReference type="Google" id="ProtNLM"/>
    </source>
</evidence>
<dbReference type="Pfam" id="PF12796">
    <property type="entry name" value="Ank_2"/>
    <property type="match status" value="1"/>
</dbReference>
<evidence type="ECO:0000256" key="2">
    <source>
        <dbReference type="ARBA" id="ARBA00023043"/>
    </source>
</evidence>
<organism evidence="4 5">
    <name type="scientific">Sporothrix eucalyptigena</name>
    <dbReference type="NCBI Taxonomy" id="1812306"/>
    <lineage>
        <taxon>Eukaryota</taxon>
        <taxon>Fungi</taxon>
        <taxon>Dikarya</taxon>
        <taxon>Ascomycota</taxon>
        <taxon>Pezizomycotina</taxon>
        <taxon>Sordariomycetes</taxon>
        <taxon>Sordariomycetidae</taxon>
        <taxon>Ophiostomatales</taxon>
        <taxon>Ophiostomataceae</taxon>
        <taxon>Sporothrix</taxon>
    </lineage>
</organism>
<evidence type="ECO:0000256" key="3">
    <source>
        <dbReference type="PROSITE-ProRule" id="PRU00023"/>
    </source>
</evidence>
<dbReference type="InterPro" id="IPR002110">
    <property type="entry name" value="Ankyrin_rpt"/>
</dbReference>
<dbReference type="SMART" id="SM00248">
    <property type="entry name" value="ANK"/>
    <property type="match status" value="3"/>
</dbReference>
<dbReference type="Gene3D" id="1.25.40.20">
    <property type="entry name" value="Ankyrin repeat-containing domain"/>
    <property type="match status" value="2"/>
</dbReference>
<dbReference type="Proteomes" id="UP001642482">
    <property type="component" value="Unassembled WGS sequence"/>
</dbReference>
<feature type="repeat" description="ANK" evidence="3">
    <location>
        <begin position="160"/>
        <end position="192"/>
    </location>
</feature>
<dbReference type="InterPro" id="IPR036770">
    <property type="entry name" value="Ankyrin_rpt-contain_sf"/>
</dbReference>
<dbReference type="PANTHER" id="PTHR24198">
    <property type="entry name" value="ANKYRIN REPEAT AND PROTEIN KINASE DOMAIN-CONTAINING PROTEIN"/>
    <property type="match status" value="1"/>
</dbReference>
<dbReference type="EMBL" id="CAWUHD010000072">
    <property type="protein sequence ID" value="CAK7227375.1"/>
    <property type="molecule type" value="Genomic_DNA"/>
</dbReference>
<keyword evidence="1" id="KW-0677">Repeat</keyword>
<reference evidence="4 5" key="1">
    <citation type="submission" date="2024-01" db="EMBL/GenBank/DDBJ databases">
        <authorList>
            <person name="Allen C."/>
            <person name="Tagirdzhanova G."/>
        </authorList>
    </citation>
    <scope>NUCLEOTIDE SEQUENCE [LARGE SCALE GENOMIC DNA]</scope>
</reference>
<keyword evidence="5" id="KW-1185">Reference proteome</keyword>
<proteinExistence type="predicted"/>